<feature type="transmembrane region" description="Helical" evidence="1">
    <location>
        <begin position="29"/>
        <end position="52"/>
    </location>
</feature>
<accession>B9K320</accession>
<proteinExistence type="predicted"/>
<keyword evidence="1" id="KW-0472">Membrane</keyword>
<organism evidence="2 3">
    <name type="scientific">Allorhizobium ampelinum (strain ATCC BAA-846 / DSM 112012 / S4)</name>
    <name type="common">Agrobacterium vitis (strain S4)</name>
    <dbReference type="NCBI Taxonomy" id="311402"/>
    <lineage>
        <taxon>Bacteria</taxon>
        <taxon>Pseudomonadati</taxon>
        <taxon>Pseudomonadota</taxon>
        <taxon>Alphaproteobacteria</taxon>
        <taxon>Hyphomicrobiales</taxon>
        <taxon>Rhizobiaceae</taxon>
        <taxon>Rhizobium/Agrobacterium group</taxon>
        <taxon>Allorhizobium</taxon>
        <taxon>Allorhizobium ampelinum</taxon>
    </lineage>
</organism>
<dbReference type="HOGENOM" id="CLU_1425265_0_0_5"/>
<keyword evidence="2" id="KW-0614">Plasmid</keyword>
<evidence type="ECO:0008006" key="4">
    <source>
        <dbReference type="Google" id="ProtNLM"/>
    </source>
</evidence>
<geneLocation type="plasmid" evidence="2 3">
    <name>pAtS4b</name>
</geneLocation>
<protein>
    <recommendedName>
        <fullName evidence="4">SMODS and SLOG-associating 2TM effector domain-containing protein</fullName>
    </recommendedName>
</protein>
<dbReference type="RefSeq" id="WP_012655028.1">
    <property type="nucleotide sequence ID" value="NC_011991.1"/>
</dbReference>
<dbReference type="Proteomes" id="UP000001596">
    <property type="component" value="Plasmid pAtS4b"/>
</dbReference>
<reference evidence="2 3" key="1">
    <citation type="journal article" date="2009" name="J. Bacteriol.">
        <title>Genome sequences of three Agrobacterium biovars help elucidate the evolution of multichromosome genomes in bacteria.</title>
        <authorList>
            <person name="Slater S.C."/>
            <person name="Goldman B.S."/>
            <person name="Goodner B."/>
            <person name="Setubal J.C."/>
            <person name="Farrand S.K."/>
            <person name="Nester E.W."/>
            <person name="Burr T.J."/>
            <person name="Banta L."/>
            <person name="Dickerman A.W."/>
            <person name="Paulsen I."/>
            <person name="Otten L."/>
            <person name="Suen G."/>
            <person name="Welch R."/>
            <person name="Almeida N.F."/>
            <person name="Arnold F."/>
            <person name="Burton O.T."/>
            <person name="Du Z."/>
            <person name="Ewing A."/>
            <person name="Godsy E."/>
            <person name="Heisel S."/>
            <person name="Houmiel K.L."/>
            <person name="Jhaveri J."/>
            <person name="Lu J."/>
            <person name="Miller N.M."/>
            <person name="Norton S."/>
            <person name="Chen Q."/>
            <person name="Phoolcharoen W."/>
            <person name="Ohlin V."/>
            <person name="Ondrusek D."/>
            <person name="Pride N."/>
            <person name="Stricklin S.L."/>
            <person name="Sun J."/>
            <person name="Wheeler C."/>
            <person name="Wilson L."/>
            <person name="Zhu H."/>
            <person name="Wood D.W."/>
        </authorList>
    </citation>
    <scope>NUCLEOTIDE SEQUENCE [LARGE SCALE GENOMIC DNA]</scope>
    <source>
        <strain evidence="3">S4 / ATCC BAA-846</strain>
        <plasmid evidence="2 3">pAtS4b</plasmid>
    </source>
</reference>
<keyword evidence="1" id="KW-1133">Transmembrane helix</keyword>
<evidence type="ECO:0000313" key="2">
    <source>
        <dbReference type="EMBL" id="ACM39268.1"/>
    </source>
</evidence>
<feature type="transmembrane region" description="Helical" evidence="1">
    <location>
        <begin position="64"/>
        <end position="85"/>
    </location>
</feature>
<dbReference type="KEGG" id="avi:Avi_9514"/>
<gene>
    <name evidence="2" type="ordered locus">Avi_9514</name>
</gene>
<keyword evidence="3" id="KW-1185">Reference proteome</keyword>
<evidence type="ECO:0000313" key="3">
    <source>
        <dbReference type="Proteomes" id="UP000001596"/>
    </source>
</evidence>
<sequence>MQEDIAVKFDQQLAYLEQDIRYYRKRSNFFDFLHTVTMIVVLLSSFAATISFVGEIFSDNYIKLMLGLLGFLNVFVTALDAVIGFSKHARKHDDSFKQASRLHLKMTERSIIAATQEDYNELFSQYNEIRIENPPIYKALRAICYNEVLEVNNWEPEGKIIIPEPKRVFAAFFQFSSWSPKRVGELTPSR</sequence>
<dbReference type="EMBL" id="CP000635">
    <property type="protein sequence ID" value="ACM39268.1"/>
    <property type="molecule type" value="Genomic_DNA"/>
</dbReference>
<dbReference type="AlphaFoldDB" id="B9K320"/>
<evidence type="ECO:0000256" key="1">
    <source>
        <dbReference type="SAM" id="Phobius"/>
    </source>
</evidence>
<name>B9K320_ALLAM</name>
<keyword evidence="1" id="KW-0812">Transmembrane</keyword>